<dbReference type="Proteomes" id="UP000538147">
    <property type="component" value="Unassembled WGS sequence"/>
</dbReference>
<dbReference type="RefSeq" id="WP_184196223.1">
    <property type="nucleotide sequence ID" value="NZ_BMOX01000001.1"/>
</dbReference>
<evidence type="ECO:0000313" key="2">
    <source>
        <dbReference type="EMBL" id="MBB6226802.1"/>
    </source>
</evidence>
<reference evidence="2 3" key="1">
    <citation type="submission" date="2020-08" db="EMBL/GenBank/DDBJ databases">
        <title>Genomic Encyclopedia of Type Strains, Phase IV (KMG-IV): sequencing the most valuable type-strain genomes for metagenomic binning, comparative biology and taxonomic classification.</title>
        <authorList>
            <person name="Goeker M."/>
        </authorList>
    </citation>
    <scope>NUCLEOTIDE SEQUENCE [LARGE SCALE GENOMIC DNA]</scope>
    <source>
        <strain evidence="2 3">DSM 102189</strain>
    </source>
</reference>
<gene>
    <name evidence="2" type="ORF">FHS79_000964</name>
</gene>
<keyword evidence="3" id="KW-1185">Reference proteome</keyword>
<feature type="region of interest" description="Disordered" evidence="1">
    <location>
        <begin position="202"/>
        <end position="221"/>
    </location>
</feature>
<evidence type="ECO:0000256" key="1">
    <source>
        <dbReference type="SAM" id="MobiDB-lite"/>
    </source>
</evidence>
<protein>
    <submittedName>
        <fullName evidence="2">Uncharacterized protein</fullName>
    </submittedName>
</protein>
<name>A0A841LCE3_9SPHN</name>
<accession>A0A841LCE3</accession>
<dbReference type="AlphaFoldDB" id="A0A841LCE3"/>
<evidence type="ECO:0000313" key="3">
    <source>
        <dbReference type="Proteomes" id="UP000538147"/>
    </source>
</evidence>
<comment type="caution">
    <text evidence="2">The sequence shown here is derived from an EMBL/GenBank/DDBJ whole genome shotgun (WGS) entry which is preliminary data.</text>
</comment>
<sequence>MRICYLTGTNTRKNRRAAGQAVRDAHPPVPRHIEHAADIAAAKINPQATETFETAPTGGNSWYPYGYTGSGFVIFGAGGYTFTVDPHIPRSESWYDWGSGDSLFYGPNGTATFYFTRPVTAFSFDLATYIADAGIVTVARDGFSTATPLVTPPRHPPRHPGLDPGSRFSHAAPPAAVRLAGIARRLIVALGQDGGQRFLQPQNADRARQVAAGPTSASHSA</sequence>
<dbReference type="EMBL" id="JACIIV010000006">
    <property type="protein sequence ID" value="MBB6226802.1"/>
    <property type="molecule type" value="Genomic_DNA"/>
</dbReference>
<organism evidence="2 3">
    <name type="scientific">Polymorphobacter multimanifer</name>
    <dbReference type="NCBI Taxonomy" id="1070431"/>
    <lineage>
        <taxon>Bacteria</taxon>
        <taxon>Pseudomonadati</taxon>
        <taxon>Pseudomonadota</taxon>
        <taxon>Alphaproteobacteria</taxon>
        <taxon>Sphingomonadales</taxon>
        <taxon>Sphingosinicellaceae</taxon>
        <taxon>Polymorphobacter</taxon>
    </lineage>
</organism>
<proteinExistence type="predicted"/>